<evidence type="ECO:0000256" key="2">
    <source>
        <dbReference type="SAM" id="MobiDB-lite"/>
    </source>
</evidence>
<reference evidence="3" key="1">
    <citation type="submission" date="2021-02" db="EMBL/GenBank/DDBJ databases">
        <authorList>
            <person name="Dougan E. K."/>
            <person name="Rhodes N."/>
            <person name="Thang M."/>
            <person name="Chan C."/>
        </authorList>
    </citation>
    <scope>NUCLEOTIDE SEQUENCE</scope>
</reference>
<feature type="region of interest" description="Disordered" evidence="2">
    <location>
        <begin position="1228"/>
        <end position="1256"/>
    </location>
</feature>
<dbReference type="EMBL" id="CAJNNV010032471">
    <property type="protein sequence ID" value="CAE8640086.1"/>
    <property type="molecule type" value="Genomic_DNA"/>
</dbReference>
<feature type="compositionally biased region" description="Low complexity" evidence="2">
    <location>
        <begin position="758"/>
        <end position="785"/>
    </location>
</feature>
<evidence type="ECO:0000313" key="3">
    <source>
        <dbReference type="EMBL" id="CAE8640086.1"/>
    </source>
</evidence>
<feature type="non-terminal residue" evidence="3">
    <location>
        <position position="1482"/>
    </location>
</feature>
<feature type="compositionally biased region" description="Low complexity" evidence="2">
    <location>
        <begin position="791"/>
        <end position="805"/>
    </location>
</feature>
<comment type="caution">
    <text evidence="3">The sequence shown here is derived from an EMBL/GenBank/DDBJ whole genome shotgun (WGS) entry which is preliminary data.</text>
</comment>
<feature type="coiled-coil region" evidence="1">
    <location>
        <begin position="426"/>
        <end position="495"/>
    </location>
</feature>
<accession>A0A813HP71</accession>
<gene>
    <name evidence="3" type="ORF">PGLA1383_LOCUS55021</name>
</gene>
<dbReference type="OrthoDB" id="5370059at2759"/>
<dbReference type="InterPro" id="IPR051553">
    <property type="entry name" value="Ran_GTPase-activating"/>
</dbReference>
<feature type="region of interest" description="Disordered" evidence="2">
    <location>
        <begin position="1398"/>
        <end position="1421"/>
    </location>
</feature>
<dbReference type="SUPFAM" id="SSF50985">
    <property type="entry name" value="RCC1/BLIP-II"/>
    <property type="match status" value="1"/>
</dbReference>
<dbReference type="InterPro" id="IPR009091">
    <property type="entry name" value="RCC1/BLIP-II"/>
</dbReference>
<dbReference type="PANTHER" id="PTHR45982:SF1">
    <property type="entry name" value="REGULATOR OF CHROMOSOME CONDENSATION"/>
    <property type="match status" value="1"/>
</dbReference>
<feature type="compositionally biased region" description="Low complexity" evidence="2">
    <location>
        <begin position="1398"/>
        <end position="1412"/>
    </location>
</feature>
<feature type="region of interest" description="Disordered" evidence="2">
    <location>
        <begin position="714"/>
        <end position="859"/>
    </location>
</feature>
<feature type="region of interest" description="Disordered" evidence="2">
    <location>
        <begin position="588"/>
        <end position="613"/>
    </location>
</feature>
<sequence length="1482" mass="152706">MAVGPGIAGIANGSAVTWGHADAGGDSSAVAPLLAEGVVQVCGTKLAFAAIKANESVVTWGRADYGGDSSAVAPLLAEGVVQANGSVVTWGFVMCCGNSSAVAPLLAEGVVQVCGTKMAFAAIKANGSVVTWGRADYGGDSSAVAPLLAEGVVQIQGTKMAFAAIKASGSVVTWGEAGGGGDSSAVAPLLTEGVVQVCATGNAFAAIKANGSVVTWGLAGRGGNSSAVAPLLTEDIFQVCANIAAFAATKANGSVVTWGDAGHGGDSSAVAPLLAEGVVQIQGTKMAFAAIKANGSVVTWGRADYGGDSSAVAPLLTEGVFQVCGNQLAFAAIKANGSVVTWGRADYGGDSSAVAPLLTEGVVQVCATNFAFAAIKANGRLASATWKRSAAWRRPRLLRAIDCLRHAALGAERRDAAHMLEDDAALERLCAQKEELTKGKSEAENENRRLQDENQRLLQVVREQGSQLQKTRERIGELEELVQAQTEQVSFLAQQLQLVAEAGGPERANELFKSYRGSFEDTHTDWHEAQRINLPESTVLPGEQTTPSLGDATRPAAREAPLDLSKPRAFTAAEVEVEIYLDAGEQGFAEDLGEDPPDWEAPEGPEDEDVPALGAADFNRDDTAALLFGDASSRPAPAVSRTGGPDVFAGGDAADFLFGDAFSSPAPAVSRTGDDTAALLFGDESSRPAPAASRTGASSLPAVHRSTLSLIDLGDSDERSGDTSNNWSPVHLDLSAPSGGREHASAQPATSSTYVDLSVPAGAGAAPQQSGSSASEAPSSRQAGAWGHGATGTSASSSSAQSRGAAKAKAKAKAKAGPGSGSVPAPSQGPSRGIPANARGFGSDDLFGPAAGPERSVQEEAEKALGAVYRLLPDQVKLAIPDCGAVTHADDREELLVDRQVGEAEGVEEESRNALEEEHEATAVNRAVEGRWVPTYMRHQLAAGGHTTLPSAPNAHEYRAGEAPPSLGATFLEMGVDLGEGAQAVLDFLGTFLATFSVQCQVCSHQTVSSAHDEVITFGENLCGALPEEGELVVLGPLVSEAAAGLGPIRSRVKRSMPGVSFENLLQVVKMKLVTPSAAPEFARSAVRSRALAREVVDNTCGIEDWLFNTEVQPSMVPADYRTHICVSNGPMGLHPLKCHEIWHVERRGARAEVEITSAPSGSLVIVVLRLEIVGLPNDGCEVDSRLFLRPREFGAMLPRGLVEELTEVHHLSSENLRDVVLAFGTEDAPNSANAEPEPEAGLGGHDYQGYAGGIAQDGHGPPPVVQWPFKERVPSWAMDATPEKRSTSFAGVPLPQAGVSLAPLDEGSALNKDFLLQVCGGPKEDFGVGKSAVLDAVHRAFALQMGGVCVAVQLRSLSVSPEAGATGAGLPSWIEKTKAAVRSTLTECRELWFPKGSRGSSGFSSTGPSRTAGSLRRFTGPSGSSAAGAAVAPAGSGSVYGASQAFALAPREGRAGGRSGGRNGTSKAGNLAVKNGFHPLS</sequence>
<name>A0A813HP71_POLGL</name>
<feature type="region of interest" description="Disordered" evidence="2">
    <location>
        <begin position="1452"/>
        <end position="1482"/>
    </location>
</feature>
<dbReference type="Proteomes" id="UP000654075">
    <property type="component" value="Unassembled WGS sequence"/>
</dbReference>
<evidence type="ECO:0000313" key="4">
    <source>
        <dbReference type="Proteomes" id="UP000654075"/>
    </source>
</evidence>
<keyword evidence="4" id="KW-1185">Reference proteome</keyword>
<keyword evidence="1" id="KW-0175">Coiled coil</keyword>
<proteinExistence type="predicted"/>
<dbReference type="Gene3D" id="2.130.10.30">
    <property type="entry name" value="Regulator of chromosome condensation 1/beta-lactamase-inhibitor protein II"/>
    <property type="match status" value="3"/>
</dbReference>
<protein>
    <submittedName>
        <fullName evidence="3">Uncharacterized protein</fullName>
    </submittedName>
</protein>
<feature type="compositionally biased region" description="Acidic residues" evidence="2">
    <location>
        <begin position="591"/>
        <end position="610"/>
    </location>
</feature>
<dbReference type="PANTHER" id="PTHR45982">
    <property type="entry name" value="REGULATOR OF CHROMOSOME CONDENSATION"/>
    <property type="match status" value="1"/>
</dbReference>
<evidence type="ECO:0000256" key="1">
    <source>
        <dbReference type="SAM" id="Coils"/>
    </source>
</evidence>
<organism evidence="3 4">
    <name type="scientific">Polarella glacialis</name>
    <name type="common">Dinoflagellate</name>
    <dbReference type="NCBI Taxonomy" id="89957"/>
    <lineage>
        <taxon>Eukaryota</taxon>
        <taxon>Sar</taxon>
        <taxon>Alveolata</taxon>
        <taxon>Dinophyceae</taxon>
        <taxon>Suessiales</taxon>
        <taxon>Suessiaceae</taxon>
        <taxon>Polarella</taxon>
    </lineage>
</organism>
<feature type="compositionally biased region" description="Gly residues" evidence="2">
    <location>
        <begin position="1242"/>
        <end position="1253"/>
    </location>
</feature>